<dbReference type="Gene3D" id="3.20.20.70">
    <property type="entry name" value="Aldolase class I"/>
    <property type="match status" value="1"/>
</dbReference>
<name>A0ABN2S705_9MICO</name>
<evidence type="ECO:0000259" key="5">
    <source>
        <dbReference type="Pfam" id="PF16875"/>
    </source>
</evidence>
<dbReference type="Gene3D" id="2.70.98.60">
    <property type="entry name" value="alpha-galactosidase from lactobacil brevis"/>
    <property type="match status" value="1"/>
</dbReference>
<reference evidence="6 7" key="1">
    <citation type="journal article" date="2019" name="Int. J. Syst. Evol. Microbiol.">
        <title>The Global Catalogue of Microorganisms (GCM) 10K type strain sequencing project: providing services to taxonomists for standard genome sequencing and annotation.</title>
        <authorList>
            <consortium name="The Broad Institute Genomics Platform"/>
            <consortium name="The Broad Institute Genome Sequencing Center for Infectious Disease"/>
            <person name="Wu L."/>
            <person name="Ma J."/>
        </authorList>
    </citation>
    <scope>NUCLEOTIDE SEQUENCE [LARGE SCALE GENOMIC DNA]</scope>
    <source>
        <strain evidence="6 7">JCM 15628</strain>
    </source>
</reference>
<dbReference type="InterPro" id="IPR013785">
    <property type="entry name" value="Aldolase_TIM"/>
</dbReference>
<dbReference type="PANTHER" id="PTHR43053">
    <property type="entry name" value="GLYCOSIDASE FAMILY 31"/>
    <property type="match status" value="1"/>
</dbReference>
<dbReference type="EC" id="3.2.1.22" evidence="2"/>
<dbReference type="Proteomes" id="UP001500013">
    <property type="component" value="Unassembled WGS sequence"/>
</dbReference>
<evidence type="ECO:0000256" key="2">
    <source>
        <dbReference type="ARBA" id="ARBA00012755"/>
    </source>
</evidence>
<sequence>MTDDLTAAGLQSDGSQSTVHVESAGTALVLQPRPGGSGLPEVVHWGPVLEGGASTYAALAAVTTAPAPPSALDEAWPLTVLPGEADGWSGTPGWAGHRGGGASAVRWQEAVCSAEGTTLVTRATSRDGIRLELRHSLDEHGVLRVDASVTNEADGPAPLDVSALRAILPLPVRADEVLDLTGRWCRERSPQRSRLDHGTHLRASRRGRTGHDATLLLMAGTRGFDWGTGEVWAVHTAWSGNHEHLVEALPEGAGRHHAVLGGGELLAPGEVRLAPGETYAAPTVVFVHSTDGLDGLSRRLHRSLRARPGHPSRPRPVVLNTWEAVYFETDLDHLKALADTAARIGVERFVLDDGWFGSRRHDRAGLGDWVVSSDVWPQGLSPLVDHVKGLGLEFGLWFEPEMVNEDSDLVRAHPEWVLRPAAGSPREWRHQQLLDLTHDDAREQLLERISALVGQYGIDYIKWDHNRDLLEAVHTVDRAGRRRIDAPAVHAHTLAFYRLLDDLRARHPQLEIESCSSGGARVDFAVLDRTDRIWTSDCNDALERAGIQRWTSLLVPPELMGTHVGPATAHTTHRTVDLGFRLLMALQGHAGLEWDITGCSPEELEALTRWTALARELRPLLHTGDLVRSESPDGTVLVTGTVDADRGHAAYTVARLVTGRDAVAGALPLPGLDPARSYAVRVRPEAGLPAVVQQAPPAWWEAALSADGLVVPGSVLTGVGLPVPVVGPAQGYLLELHAR</sequence>
<accession>A0ABN2S705</accession>
<dbReference type="SUPFAM" id="SSF51445">
    <property type="entry name" value="(Trans)glycosidases"/>
    <property type="match status" value="1"/>
</dbReference>
<dbReference type="PRINTS" id="PR00743">
    <property type="entry name" value="GLHYDRLASE36"/>
</dbReference>
<keyword evidence="7" id="KW-1185">Reference proteome</keyword>
<dbReference type="EMBL" id="BAAAPU010000007">
    <property type="protein sequence ID" value="GAA1981432.1"/>
    <property type="molecule type" value="Genomic_DNA"/>
</dbReference>
<gene>
    <name evidence="6" type="ORF">GCM10009817_23170</name>
</gene>
<proteinExistence type="predicted"/>
<dbReference type="Pfam" id="PF02065">
    <property type="entry name" value="Melibiase"/>
    <property type="match status" value="1"/>
</dbReference>
<dbReference type="InterPro" id="IPR038417">
    <property type="entry name" value="Alpga-gal_N_sf"/>
</dbReference>
<comment type="caution">
    <text evidence="6">The sequence shown here is derived from an EMBL/GenBank/DDBJ whole genome shotgun (WGS) entry which is preliminary data.</text>
</comment>
<dbReference type="InterPro" id="IPR031704">
    <property type="entry name" value="Glyco_hydro_36_N"/>
</dbReference>
<evidence type="ECO:0000313" key="7">
    <source>
        <dbReference type="Proteomes" id="UP001500013"/>
    </source>
</evidence>
<feature type="domain" description="Glycosyl hydrolase family 36 N-terminal" evidence="5">
    <location>
        <begin position="38"/>
        <end position="274"/>
    </location>
</feature>
<dbReference type="InterPro" id="IPR050985">
    <property type="entry name" value="Alpha-glycosidase_related"/>
</dbReference>
<organism evidence="6 7">
    <name type="scientific">Terrabacter lapilli</name>
    <dbReference type="NCBI Taxonomy" id="436231"/>
    <lineage>
        <taxon>Bacteria</taxon>
        <taxon>Bacillati</taxon>
        <taxon>Actinomycetota</taxon>
        <taxon>Actinomycetes</taxon>
        <taxon>Micrococcales</taxon>
        <taxon>Intrasporangiaceae</taxon>
        <taxon>Terrabacter</taxon>
    </lineage>
</organism>
<evidence type="ECO:0000313" key="6">
    <source>
        <dbReference type="EMBL" id="GAA1981432.1"/>
    </source>
</evidence>
<dbReference type="Pfam" id="PF16875">
    <property type="entry name" value="Glyco_hydro_36N"/>
    <property type="match status" value="1"/>
</dbReference>
<dbReference type="InterPro" id="IPR002252">
    <property type="entry name" value="Glyco_hydro_36"/>
</dbReference>
<comment type="catalytic activity">
    <reaction evidence="1">
        <text>Hydrolysis of terminal, non-reducing alpha-D-galactose residues in alpha-D-galactosides, including galactose oligosaccharides, galactomannans and galactolipids.</text>
        <dbReference type="EC" id="3.2.1.22"/>
    </reaction>
</comment>
<keyword evidence="4" id="KW-0326">Glycosidase</keyword>
<protein>
    <recommendedName>
        <fullName evidence="2">alpha-galactosidase</fullName>
        <ecNumber evidence="2">3.2.1.22</ecNumber>
    </recommendedName>
</protein>
<evidence type="ECO:0000256" key="3">
    <source>
        <dbReference type="ARBA" id="ARBA00022801"/>
    </source>
</evidence>
<evidence type="ECO:0000256" key="1">
    <source>
        <dbReference type="ARBA" id="ARBA00001255"/>
    </source>
</evidence>
<keyword evidence="3" id="KW-0378">Hydrolase</keyword>
<dbReference type="RefSeq" id="WP_344062249.1">
    <property type="nucleotide sequence ID" value="NZ_BAAAPU010000007.1"/>
</dbReference>
<dbReference type="PANTHER" id="PTHR43053:SF3">
    <property type="entry name" value="ALPHA-GALACTOSIDASE C-RELATED"/>
    <property type="match status" value="1"/>
</dbReference>
<evidence type="ECO:0000256" key="4">
    <source>
        <dbReference type="ARBA" id="ARBA00023295"/>
    </source>
</evidence>
<dbReference type="CDD" id="cd14791">
    <property type="entry name" value="GH36"/>
    <property type="match status" value="1"/>
</dbReference>
<dbReference type="InterPro" id="IPR017853">
    <property type="entry name" value="GH"/>
</dbReference>